<keyword evidence="2" id="KW-0690">Ribosome biogenesis</keyword>
<proteinExistence type="predicted"/>
<comment type="caution">
    <text evidence="6">The sequence shown here is derived from an EMBL/GenBank/DDBJ whole genome shotgun (WGS) entry which is preliminary data.</text>
</comment>
<dbReference type="NCBIfam" id="NF003593">
    <property type="entry name" value="PRK05255.1-1"/>
    <property type="match status" value="1"/>
</dbReference>
<keyword evidence="7" id="KW-1185">Reference proteome</keyword>
<evidence type="ECO:0000256" key="4">
    <source>
        <dbReference type="ARBA" id="ARBA00022884"/>
    </source>
</evidence>
<dbReference type="EMBL" id="JAGFNY010000035">
    <property type="protein sequence ID" value="MBW7570910.1"/>
    <property type="molecule type" value="Genomic_DNA"/>
</dbReference>
<keyword evidence="3" id="KW-0699">rRNA-binding</keyword>
<evidence type="ECO:0000256" key="2">
    <source>
        <dbReference type="ARBA" id="ARBA00022517"/>
    </source>
</evidence>
<evidence type="ECO:0000256" key="1">
    <source>
        <dbReference type="ARBA" id="ARBA00022490"/>
    </source>
</evidence>
<dbReference type="RefSeq" id="WP_219938135.1">
    <property type="nucleotide sequence ID" value="NZ_JAGFNY010000035.1"/>
</dbReference>
<accession>A0ABS7DHY6</accession>
<evidence type="ECO:0000313" key="6">
    <source>
        <dbReference type="EMBL" id="MBW7570910.1"/>
    </source>
</evidence>
<protein>
    <submittedName>
        <fullName evidence="6">DUF615 domain-containing protein</fullName>
    </submittedName>
</protein>
<dbReference type="Proteomes" id="UP000731465">
    <property type="component" value="Unassembled WGS sequence"/>
</dbReference>
<keyword evidence="1" id="KW-0963">Cytoplasm</keyword>
<dbReference type="CDD" id="cd16331">
    <property type="entry name" value="YjgA-like"/>
    <property type="match status" value="1"/>
</dbReference>
<reference evidence="6 7" key="1">
    <citation type="submission" date="2021-03" db="EMBL/GenBank/DDBJ databases">
        <title>Succinivibrio sp. nov. isolated from feces of cow.</title>
        <authorList>
            <person name="Choi J.-Y."/>
        </authorList>
    </citation>
    <scope>NUCLEOTIDE SEQUENCE [LARGE SCALE GENOMIC DNA]</scope>
    <source>
        <strain evidence="6 7">AGMB01872</strain>
    </source>
</reference>
<name>A0ABS7DHY6_9GAMM</name>
<dbReference type="PANTHER" id="PTHR38101">
    <property type="entry name" value="UPF0307 PROTEIN YJGA"/>
    <property type="match status" value="1"/>
</dbReference>
<sequence length="186" mass="21195">MAVQEHFEGFDQAPDEQSRSAHKREAQALRKLVEKIADLGEQSFKKLVLDPQVKEALIIARSLKPRSDERRRQLQYVAKIQRSCEDFASLEEQVNMLGASSKEDPRTMRFEKLRENLIVGDVSVLNAVCSLIKEIDRNKLRTLVKKAKVEAEGDLEASKPNSRALFKYLKSEFTKAGIDVPNELIK</sequence>
<dbReference type="InterPro" id="IPR023153">
    <property type="entry name" value="DarP_sf"/>
</dbReference>
<organism evidence="6 7">
    <name type="scientific">Succinivibrio faecicola</name>
    <dbReference type="NCBI Taxonomy" id="2820300"/>
    <lineage>
        <taxon>Bacteria</taxon>
        <taxon>Pseudomonadati</taxon>
        <taxon>Pseudomonadota</taxon>
        <taxon>Gammaproteobacteria</taxon>
        <taxon>Aeromonadales</taxon>
        <taxon>Succinivibrionaceae</taxon>
        <taxon>Succinivibrio</taxon>
    </lineage>
</organism>
<feature type="region of interest" description="Disordered" evidence="5">
    <location>
        <begin position="1"/>
        <end position="24"/>
    </location>
</feature>
<dbReference type="Pfam" id="PF04751">
    <property type="entry name" value="DarP"/>
    <property type="match status" value="1"/>
</dbReference>
<dbReference type="SUPFAM" id="SSF158710">
    <property type="entry name" value="PSPTO4464-like"/>
    <property type="match status" value="1"/>
</dbReference>
<dbReference type="PANTHER" id="PTHR38101:SF1">
    <property type="entry name" value="UPF0307 PROTEIN YJGA"/>
    <property type="match status" value="1"/>
</dbReference>
<gene>
    <name evidence="6" type="ORF">J5V48_08385</name>
</gene>
<keyword evidence="4" id="KW-0694">RNA-binding</keyword>
<dbReference type="InterPro" id="IPR006839">
    <property type="entry name" value="DarP"/>
</dbReference>
<evidence type="ECO:0000313" key="7">
    <source>
        <dbReference type="Proteomes" id="UP000731465"/>
    </source>
</evidence>
<dbReference type="Gene3D" id="1.10.60.30">
    <property type="entry name" value="PSPTO4464-like domains"/>
    <property type="match status" value="2"/>
</dbReference>
<evidence type="ECO:0000256" key="3">
    <source>
        <dbReference type="ARBA" id="ARBA00022730"/>
    </source>
</evidence>
<evidence type="ECO:0000256" key="5">
    <source>
        <dbReference type="SAM" id="MobiDB-lite"/>
    </source>
</evidence>